<reference evidence="4 5" key="1">
    <citation type="submission" date="2018-05" db="EMBL/GenBank/DDBJ databases">
        <title>Genomic Encyclopedia of Type Strains, Phase III (KMG-III): the genomes of soil and plant-associated and newly described type strains.</title>
        <authorList>
            <person name="Whitman W."/>
        </authorList>
    </citation>
    <scope>NUCLEOTIDE SEQUENCE [LARGE SCALE GENOMIC DNA]</scope>
    <source>
        <strain evidence="4 5">CECT 5696</strain>
    </source>
</reference>
<dbReference type="PANTHER" id="PTHR44858:SF1">
    <property type="entry name" value="UDP-N-ACETYLGLUCOSAMINE--PEPTIDE N-ACETYLGLUCOSAMINYLTRANSFERASE SPINDLY-RELATED"/>
    <property type="match status" value="1"/>
</dbReference>
<name>A0A2V2YW69_9BACL</name>
<protein>
    <submittedName>
        <fullName evidence="4">TPR repeat protein</fullName>
    </submittedName>
</protein>
<keyword evidence="5" id="KW-1185">Reference proteome</keyword>
<dbReference type="RefSeq" id="WP_110043363.1">
    <property type="nucleotide sequence ID" value="NZ_CP054612.1"/>
</dbReference>
<feature type="repeat" description="TPR" evidence="3">
    <location>
        <begin position="37"/>
        <end position="70"/>
    </location>
</feature>
<sequence>MEGDDCLKQAYGCILQNDFEGAILWFERAIAADPNNASYYYRCSISYGRSGKWERALHYAVKAVELEPNQKAHTYQLHTVQAKLLVLSGKQELGKQPPDASVAAAALQEAVELDPLSFEAYYWLAEAYVKLNRLDDAVRYALEAIRLNPADEDARALFAEISRKRRAMRYRQQRRQRRRNR</sequence>
<comment type="caution">
    <text evidence="4">The sequence shown here is derived from an EMBL/GenBank/DDBJ whole genome shotgun (WGS) entry which is preliminary data.</text>
</comment>
<dbReference type="InterPro" id="IPR019734">
    <property type="entry name" value="TPR_rpt"/>
</dbReference>
<proteinExistence type="predicted"/>
<dbReference type="PANTHER" id="PTHR44858">
    <property type="entry name" value="TETRATRICOPEPTIDE REPEAT PROTEIN 6"/>
    <property type="match status" value="1"/>
</dbReference>
<dbReference type="EMBL" id="QGTQ01000004">
    <property type="protein sequence ID" value="PWW05522.1"/>
    <property type="molecule type" value="Genomic_DNA"/>
</dbReference>
<dbReference type="SMART" id="SM00028">
    <property type="entry name" value="TPR"/>
    <property type="match status" value="3"/>
</dbReference>
<dbReference type="AlphaFoldDB" id="A0A2V2YW69"/>
<keyword evidence="1" id="KW-0677">Repeat</keyword>
<evidence type="ECO:0000313" key="5">
    <source>
        <dbReference type="Proteomes" id="UP000246635"/>
    </source>
</evidence>
<dbReference type="InterPro" id="IPR011990">
    <property type="entry name" value="TPR-like_helical_dom_sf"/>
</dbReference>
<dbReference type="OrthoDB" id="2658522at2"/>
<dbReference type="Gene3D" id="1.25.40.10">
    <property type="entry name" value="Tetratricopeptide repeat domain"/>
    <property type="match status" value="2"/>
</dbReference>
<evidence type="ECO:0000256" key="2">
    <source>
        <dbReference type="ARBA" id="ARBA00022803"/>
    </source>
</evidence>
<gene>
    <name evidence="4" type="ORF">DFQ01_10482</name>
</gene>
<dbReference type="PROSITE" id="PS50005">
    <property type="entry name" value="TPR"/>
    <property type="match status" value="2"/>
</dbReference>
<dbReference type="Pfam" id="PF13432">
    <property type="entry name" value="TPR_16"/>
    <property type="match status" value="1"/>
</dbReference>
<accession>A0A2V2YW69</accession>
<dbReference type="InterPro" id="IPR050498">
    <property type="entry name" value="Ycf3"/>
</dbReference>
<dbReference type="Proteomes" id="UP000246635">
    <property type="component" value="Unassembled WGS sequence"/>
</dbReference>
<feature type="repeat" description="TPR" evidence="3">
    <location>
        <begin position="118"/>
        <end position="151"/>
    </location>
</feature>
<keyword evidence="2 3" id="KW-0802">TPR repeat</keyword>
<evidence type="ECO:0000313" key="4">
    <source>
        <dbReference type="EMBL" id="PWW05522.1"/>
    </source>
</evidence>
<dbReference type="SUPFAM" id="SSF48452">
    <property type="entry name" value="TPR-like"/>
    <property type="match status" value="1"/>
</dbReference>
<dbReference type="Pfam" id="PF13414">
    <property type="entry name" value="TPR_11"/>
    <property type="match status" value="1"/>
</dbReference>
<evidence type="ECO:0000256" key="3">
    <source>
        <dbReference type="PROSITE-ProRule" id="PRU00339"/>
    </source>
</evidence>
<evidence type="ECO:0000256" key="1">
    <source>
        <dbReference type="ARBA" id="ARBA00022737"/>
    </source>
</evidence>
<organism evidence="4 5">
    <name type="scientific">Paenibacillus cellulosilyticus</name>
    <dbReference type="NCBI Taxonomy" id="375489"/>
    <lineage>
        <taxon>Bacteria</taxon>
        <taxon>Bacillati</taxon>
        <taxon>Bacillota</taxon>
        <taxon>Bacilli</taxon>
        <taxon>Bacillales</taxon>
        <taxon>Paenibacillaceae</taxon>
        <taxon>Paenibacillus</taxon>
    </lineage>
</organism>